<evidence type="ECO:0000256" key="8">
    <source>
        <dbReference type="ARBA" id="ARBA00023136"/>
    </source>
</evidence>
<dbReference type="PROSITE" id="PS50011">
    <property type="entry name" value="PROTEIN_KINASE_DOM"/>
    <property type="match status" value="1"/>
</dbReference>
<gene>
    <name evidence="17" type="ORF">GSOID_T00005405001</name>
</gene>
<sequence>MSVQTKFRKKRLLQNKSFKQGEFYAGDEISQRFGNFYCFSGSMTGLDSRYRLTDDLPSSKAQTLVRRFRDKNTAVKMLPYLQKVELSRQQQFEFKAIKDIYSEHLVHFIGVCIDSPNVCILSEHCKWGSLYDILECSDFRFDLVFQLSLIGDLVAGMNYLHQSEIGVHGHLKSKNCLVDIRFCLKIGDYGLPSLRNAKKHWDHPVDAQSLLWTAPEILRKLVGENDKRSQFYGTQKSDIYSFGIILHEIIFRKGPFYLEDENADSKPERDEIEPLRPSFVKEQEIDDELKNIITQCWEEDEEARPTFSQLSHGSQFRCASGNLVTDLVERLGQWSSNLEAIVEERTQGYLQEKEKTENLLNEILPRPVATKLINGEPVQPEAFGCVTIFFSDIVGFTALASASKPHEVCQMLNDLYTLFDAIIDGFDVYKVETIGDAYMLVSGLPERNGDHHVEQICLCALALLQNVQGNFKIHHRPHEQLKKMLRIGIHSGSCVAGVVGKKMPRYCLFGDTVNTSNRMESSGLPLKIHLSPTSHDILESSFPSKFITELRGPVEMKGKGKVTTYWLLGTDSGPFDEPKWENQENQVEGLDSGNNLRLRRGLNFGGRAAS</sequence>
<dbReference type="PANTHER" id="PTHR11920">
    <property type="entry name" value="GUANYLYL CYCLASE"/>
    <property type="match status" value="1"/>
</dbReference>
<feature type="domain" description="Guanylate cyclase" evidence="16">
    <location>
        <begin position="387"/>
        <end position="520"/>
    </location>
</feature>
<dbReference type="GO" id="GO:0007168">
    <property type="term" value="P:receptor guanylyl cyclase signaling pathway"/>
    <property type="evidence" value="ECO:0007669"/>
    <property type="project" value="TreeGrafter"/>
</dbReference>
<dbReference type="Pfam" id="PF07714">
    <property type="entry name" value="PK_Tyr_Ser-Thr"/>
    <property type="match status" value="1"/>
</dbReference>
<feature type="domain" description="Protein kinase" evidence="15">
    <location>
        <begin position="50"/>
        <end position="317"/>
    </location>
</feature>
<dbReference type="FunCoup" id="E4XV79">
    <property type="interactions" value="3"/>
</dbReference>
<dbReference type="GO" id="GO:0004016">
    <property type="term" value="F:adenylate cyclase activity"/>
    <property type="evidence" value="ECO:0007669"/>
    <property type="project" value="TreeGrafter"/>
</dbReference>
<dbReference type="EC" id="4.6.1.2" evidence="2 14"/>
<dbReference type="AlphaFoldDB" id="E4XV79"/>
<keyword evidence="4" id="KW-0732">Signal</keyword>
<dbReference type="Pfam" id="PF00211">
    <property type="entry name" value="Guanylate_cyc"/>
    <property type="match status" value="1"/>
</dbReference>
<evidence type="ECO:0000256" key="7">
    <source>
        <dbReference type="ARBA" id="ARBA00023134"/>
    </source>
</evidence>
<comment type="subcellular location">
    <subcellularLocation>
        <location evidence="1">Membrane</location>
        <topology evidence="1">Single-pass type I membrane protein</topology>
    </subcellularLocation>
</comment>
<dbReference type="PROSITE" id="PS00452">
    <property type="entry name" value="GUANYLATE_CYCLASE_1"/>
    <property type="match status" value="1"/>
</dbReference>
<keyword evidence="18" id="KW-1185">Reference proteome</keyword>
<proteinExistence type="inferred from homology"/>
<dbReference type="GO" id="GO:0005525">
    <property type="term" value="F:GTP binding"/>
    <property type="evidence" value="ECO:0007669"/>
    <property type="project" value="UniProtKB-KW"/>
</dbReference>
<evidence type="ECO:0000313" key="17">
    <source>
        <dbReference type="EMBL" id="CBY13610.1"/>
    </source>
</evidence>
<dbReference type="GO" id="GO:0004383">
    <property type="term" value="F:guanylate cyclase activity"/>
    <property type="evidence" value="ECO:0007669"/>
    <property type="project" value="UniProtKB-EC"/>
</dbReference>
<evidence type="ECO:0000259" key="16">
    <source>
        <dbReference type="PROSITE" id="PS50125"/>
    </source>
</evidence>
<evidence type="ECO:0000256" key="14">
    <source>
        <dbReference type="RuleBase" id="RU003431"/>
    </source>
</evidence>
<accession>E4XV79</accession>
<dbReference type="Gene3D" id="3.30.70.1230">
    <property type="entry name" value="Nucleotide cyclase"/>
    <property type="match status" value="1"/>
</dbReference>
<dbReference type="Gene3D" id="1.10.510.10">
    <property type="entry name" value="Transferase(Phosphotransferase) domain 1"/>
    <property type="match status" value="1"/>
</dbReference>
<evidence type="ECO:0000256" key="6">
    <source>
        <dbReference type="ARBA" id="ARBA00022989"/>
    </source>
</evidence>
<keyword evidence="12 14" id="KW-0141">cGMP biosynthesis</keyword>
<evidence type="ECO:0000256" key="3">
    <source>
        <dbReference type="ARBA" id="ARBA00022692"/>
    </source>
</evidence>
<dbReference type="InterPro" id="IPR001245">
    <property type="entry name" value="Ser-Thr/Tyr_kinase_cat_dom"/>
</dbReference>
<dbReference type="GO" id="GO:0035556">
    <property type="term" value="P:intracellular signal transduction"/>
    <property type="evidence" value="ECO:0007669"/>
    <property type="project" value="InterPro"/>
</dbReference>
<dbReference type="GO" id="GO:0001653">
    <property type="term" value="F:peptide receptor activity"/>
    <property type="evidence" value="ECO:0007669"/>
    <property type="project" value="TreeGrafter"/>
</dbReference>
<comment type="similarity">
    <text evidence="13">Belongs to the adenylyl cyclase class-4/guanylyl cyclase family.</text>
</comment>
<evidence type="ECO:0000256" key="1">
    <source>
        <dbReference type="ARBA" id="ARBA00004479"/>
    </source>
</evidence>
<dbReference type="GO" id="GO:0005524">
    <property type="term" value="F:ATP binding"/>
    <property type="evidence" value="ECO:0007669"/>
    <property type="project" value="InterPro"/>
</dbReference>
<dbReference type="Proteomes" id="UP000001307">
    <property type="component" value="Unassembled WGS sequence"/>
</dbReference>
<dbReference type="EMBL" id="FN653203">
    <property type="protein sequence ID" value="CBY13610.1"/>
    <property type="molecule type" value="Genomic_DNA"/>
</dbReference>
<dbReference type="InterPro" id="IPR011009">
    <property type="entry name" value="Kinase-like_dom_sf"/>
</dbReference>
<evidence type="ECO:0000256" key="10">
    <source>
        <dbReference type="ARBA" id="ARBA00023180"/>
    </source>
</evidence>
<evidence type="ECO:0000256" key="4">
    <source>
        <dbReference type="ARBA" id="ARBA00022729"/>
    </source>
</evidence>
<dbReference type="SUPFAM" id="SSF55073">
    <property type="entry name" value="Nucleotide cyclase"/>
    <property type="match status" value="1"/>
</dbReference>
<evidence type="ECO:0000256" key="2">
    <source>
        <dbReference type="ARBA" id="ARBA00012202"/>
    </source>
</evidence>
<dbReference type="InterPro" id="IPR000719">
    <property type="entry name" value="Prot_kinase_dom"/>
</dbReference>
<keyword evidence="5" id="KW-0547">Nucleotide-binding</keyword>
<organism evidence="17 18">
    <name type="scientific">Oikopleura dioica</name>
    <name type="common">Tunicate</name>
    <dbReference type="NCBI Taxonomy" id="34765"/>
    <lineage>
        <taxon>Eukaryota</taxon>
        <taxon>Metazoa</taxon>
        <taxon>Chordata</taxon>
        <taxon>Tunicata</taxon>
        <taxon>Appendicularia</taxon>
        <taxon>Copelata</taxon>
        <taxon>Oikopleuridae</taxon>
        <taxon>Oikopleura</taxon>
    </lineage>
</organism>
<evidence type="ECO:0000256" key="12">
    <source>
        <dbReference type="ARBA" id="ARBA00023293"/>
    </source>
</evidence>
<dbReference type="OrthoDB" id="1890790at2759"/>
<dbReference type="GO" id="GO:0004672">
    <property type="term" value="F:protein kinase activity"/>
    <property type="evidence" value="ECO:0007669"/>
    <property type="project" value="InterPro"/>
</dbReference>
<dbReference type="InParanoid" id="E4XV79"/>
<evidence type="ECO:0000256" key="13">
    <source>
        <dbReference type="RuleBase" id="RU000405"/>
    </source>
</evidence>
<dbReference type="CDD" id="cd07302">
    <property type="entry name" value="CHD"/>
    <property type="match status" value="1"/>
</dbReference>
<keyword evidence="10" id="KW-0325">Glycoprotein</keyword>
<dbReference type="FunFam" id="3.30.70.1230:FF:000004">
    <property type="entry name" value="Guanylate cyclase"/>
    <property type="match status" value="1"/>
</dbReference>
<evidence type="ECO:0000259" key="15">
    <source>
        <dbReference type="PROSITE" id="PS50011"/>
    </source>
</evidence>
<keyword evidence="11 13" id="KW-0456">Lyase</keyword>
<keyword evidence="7" id="KW-0342">GTP-binding</keyword>
<protein>
    <recommendedName>
        <fullName evidence="2 14">Guanylate cyclase</fullName>
        <ecNumber evidence="2 14">4.6.1.2</ecNumber>
    </recommendedName>
</protein>
<reference evidence="17 18" key="1">
    <citation type="journal article" date="2010" name="Science">
        <title>Plasticity of animal genome architecture unmasked by rapid evolution of a pelagic tunicate.</title>
        <authorList>
            <person name="Denoeud F."/>
            <person name="Henriet S."/>
            <person name="Mungpakdee S."/>
            <person name="Aury J.M."/>
            <person name="Da Silva C."/>
            <person name="Brinkmann H."/>
            <person name="Mikhaleva J."/>
            <person name="Olsen L.C."/>
            <person name="Jubin C."/>
            <person name="Canestro C."/>
            <person name="Bouquet J.M."/>
            <person name="Danks G."/>
            <person name="Poulain J."/>
            <person name="Campsteijn C."/>
            <person name="Adamski M."/>
            <person name="Cross I."/>
            <person name="Yadetie F."/>
            <person name="Muffato M."/>
            <person name="Louis A."/>
            <person name="Butcher S."/>
            <person name="Tsagkogeorga G."/>
            <person name="Konrad A."/>
            <person name="Singh S."/>
            <person name="Jensen M.F."/>
            <person name="Cong E.H."/>
            <person name="Eikeseth-Otteraa H."/>
            <person name="Noel B."/>
            <person name="Anthouard V."/>
            <person name="Porcel B.M."/>
            <person name="Kachouri-Lafond R."/>
            <person name="Nishino A."/>
            <person name="Ugolini M."/>
            <person name="Chourrout P."/>
            <person name="Nishida H."/>
            <person name="Aasland R."/>
            <person name="Huzurbazar S."/>
            <person name="Westhof E."/>
            <person name="Delsuc F."/>
            <person name="Lehrach H."/>
            <person name="Reinhardt R."/>
            <person name="Weissenbach J."/>
            <person name="Roy S.W."/>
            <person name="Artiguenave F."/>
            <person name="Postlethwait J.H."/>
            <person name="Manak J.R."/>
            <person name="Thompson E.M."/>
            <person name="Jaillon O."/>
            <person name="Du Pasquier L."/>
            <person name="Boudinot P."/>
            <person name="Liberles D.A."/>
            <person name="Volff J.N."/>
            <person name="Philippe H."/>
            <person name="Lenhard B."/>
            <person name="Roest Crollius H."/>
            <person name="Wincker P."/>
            <person name="Chourrout D."/>
        </authorList>
    </citation>
    <scope>NUCLEOTIDE SEQUENCE [LARGE SCALE GENOMIC DNA]</scope>
</reference>
<evidence type="ECO:0000256" key="11">
    <source>
        <dbReference type="ARBA" id="ARBA00023239"/>
    </source>
</evidence>
<dbReference type="PANTHER" id="PTHR11920:SF494">
    <property type="entry name" value="ATRIAL NATRIURETIC PEPTIDE RECEPTOR 2"/>
    <property type="match status" value="1"/>
</dbReference>
<evidence type="ECO:0000256" key="5">
    <source>
        <dbReference type="ARBA" id="ARBA00022741"/>
    </source>
</evidence>
<name>E4XV79_OIKDI</name>
<evidence type="ECO:0000313" key="18">
    <source>
        <dbReference type="Proteomes" id="UP000001307"/>
    </source>
</evidence>
<keyword evidence="3" id="KW-0812">Transmembrane</keyword>
<comment type="catalytic activity">
    <reaction evidence="14">
        <text>GTP = 3',5'-cyclic GMP + diphosphate</text>
        <dbReference type="Rhea" id="RHEA:13665"/>
        <dbReference type="ChEBI" id="CHEBI:33019"/>
        <dbReference type="ChEBI" id="CHEBI:37565"/>
        <dbReference type="ChEBI" id="CHEBI:57746"/>
        <dbReference type="EC" id="4.6.1.2"/>
    </reaction>
</comment>
<dbReference type="SUPFAM" id="SSF56112">
    <property type="entry name" value="Protein kinase-like (PK-like)"/>
    <property type="match status" value="1"/>
</dbReference>
<dbReference type="GO" id="GO:0005886">
    <property type="term" value="C:plasma membrane"/>
    <property type="evidence" value="ECO:0007669"/>
    <property type="project" value="TreeGrafter"/>
</dbReference>
<keyword evidence="8" id="KW-0472">Membrane</keyword>
<dbReference type="InterPro" id="IPR001054">
    <property type="entry name" value="A/G_cyclase"/>
</dbReference>
<dbReference type="PROSITE" id="PS50125">
    <property type="entry name" value="GUANYLATE_CYCLASE_2"/>
    <property type="match status" value="1"/>
</dbReference>
<dbReference type="InterPro" id="IPR018297">
    <property type="entry name" value="A/G_cyclase_CS"/>
</dbReference>
<evidence type="ECO:0000256" key="9">
    <source>
        <dbReference type="ARBA" id="ARBA00023170"/>
    </source>
</evidence>
<dbReference type="SMART" id="SM00044">
    <property type="entry name" value="CYCc"/>
    <property type="match status" value="1"/>
</dbReference>
<keyword evidence="6" id="KW-1133">Transmembrane helix</keyword>
<dbReference type="InterPro" id="IPR050401">
    <property type="entry name" value="Cyclic_nucleotide_synthase"/>
</dbReference>
<dbReference type="InterPro" id="IPR029787">
    <property type="entry name" value="Nucleotide_cyclase"/>
</dbReference>
<keyword evidence="9" id="KW-0675">Receptor</keyword>